<evidence type="ECO:0000313" key="2">
    <source>
        <dbReference type="Proteomes" id="UP000796761"/>
    </source>
</evidence>
<evidence type="ECO:0000313" key="1">
    <source>
        <dbReference type="EMBL" id="TRZ16827.1"/>
    </source>
</evidence>
<proteinExistence type="predicted"/>
<dbReference type="AlphaFoldDB" id="A0A8K1GE97"/>
<reference evidence="1" key="1">
    <citation type="submission" date="2019-04" db="EMBL/GenBank/DDBJ databases">
        <title>Genome assembly of Zosterops borbonicus 15179.</title>
        <authorList>
            <person name="Leroy T."/>
            <person name="Anselmetti Y."/>
            <person name="Tilak M.-K."/>
            <person name="Nabholz B."/>
        </authorList>
    </citation>
    <scope>NUCLEOTIDE SEQUENCE</scope>
    <source>
        <strain evidence="1">HGM_15179</strain>
        <tissue evidence="1">Muscle</tissue>
    </source>
</reference>
<gene>
    <name evidence="1" type="ORF">HGM15179_010254</name>
</gene>
<keyword evidence="2" id="KW-1185">Reference proteome</keyword>
<protein>
    <submittedName>
        <fullName evidence="1">Uncharacterized protein</fullName>
    </submittedName>
</protein>
<sequence>MTVNILKVRAQEAWSRLGELLKLKQQVLSSPEVRENQEAERQDGSIFQRYCPPPCLLLSDWSALTGAEAEQSLEIDEITPVTLGCWVGLGLRIIKIGGVGSLDNKDHLSGMRLEHKCDTLNGTGP</sequence>
<name>A0A8K1GE97_9PASS</name>
<organism evidence="1 2">
    <name type="scientific">Zosterops borbonicus</name>
    <dbReference type="NCBI Taxonomy" id="364589"/>
    <lineage>
        <taxon>Eukaryota</taxon>
        <taxon>Metazoa</taxon>
        <taxon>Chordata</taxon>
        <taxon>Craniata</taxon>
        <taxon>Vertebrata</taxon>
        <taxon>Euteleostomi</taxon>
        <taxon>Archelosauria</taxon>
        <taxon>Archosauria</taxon>
        <taxon>Dinosauria</taxon>
        <taxon>Saurischia</taxon>
        <taxon>Theropoda</taxon>
        <taxon>Coelurosauria</taxon>
        <taxon>Aves</taxon>
        <taxon>Neognathae</taxon>
        <taxon>Neoaves</taxon>
        <taxon>Telluraves</taxon>
        <taxon>Australaves</taxon>
        <taxon>Passeriformes</taxon>
        <taxon>Sylvioidea</taxon>
        <taxon>Zosteropidae</taxon>
        <taxon>Zosterops</taxon>
    </lineage>
</organism>
<comment type="caution">
    <text evidence="1">The sequence shown here is derived from an EMBL/GenBank/DDBJ whole genome shotgun (WGS) entry which is preliminary data.</text>
</comment>
<dbReference type="EMBL" id="SWJQ01000293">
    <property type="protein sequence ID" value="TRZ16827.1"/>
    <property type="molecule type" value="Genomic_DNA"/>
</dbReference>
<accession>A0A8K1GE97</accession>
<dbReference type="Proteomes" id="UP000796761">
    <property type="component" value="Unassembled WGS sequence"/>
</dbReference>